<dbReference type="RefSeq" id="WP_078499902.1">
    <property type="nucleotide sequence ID" value="NZ_MSZX01000006.1"/>
</dbReference>
<reference evidence="1 2" key="1">
    <citation type="submission" date="2017-01" db="EMBL/GenBank/DDBJ databases">
        <title>Genome analysis of Paenibacillus selenitrireducens ES3-24.</title>
        <authorList>
            <person name="Xu D."/>
            <person name="Yao R."/>
            <person name="Zheng S."/>
        </authorList>
    </citation>
    <scope>NUCLEOTIDE SEQUENCE [LARGE SCALE GENOMIC DNA]</scope>
    <source>
        <strain evidence="1 2">ES3-24</strain>
    </source>
</reference>
<dbReference type="SUPFAM" id="SSF89360">
    <property type="entry name" value="HesB-like domain"/>
    <property type="match status" value="1"/>
</dbReference>
<keyword evidence="2" id="KW-1185">Reference proteome</keyword>
<proteinExistence type="predicted"/>
<organism evidence="1 2">
    <name type="scientific">Paenibacillus selenitireducens</name>
    <dbReference type="NCBI Taxonomy" id="1324314"/>
    <lineage>
        <taxon>Bacteria</taxon>
        <taxon>Bacillati</taxon>
        <taxon>Bacillota</taxon>
        <taxon>Bacilli</taxon>
        <taxon>Bacillales</taxon>
        <taxon>Paenibacillaceae</taxon>
        <taxon>Paenibacillus</taxon>
    </lineage>
</organism>
<dbReference type="STRING" id="1324314.BVG16_17070"/>
<dbReference type="InterPro" id="IPR035903">
    <property type="entry name" value="HesB-like_dom_sf"/>
</dbReference>
<dbReference type="OrthoDB" id="1645729at2"/>
<comment type="caution">
    <text evidence="1">The sequence shown here is derived from an EMBL/GenBank/DDBJ whole genome shotgun (WGS) entry which is preliminary data.</text>
</comment>
<protein>
    <recommendedName>
        <fullName evidence="3">FeS cluster biogenesis domain-containing protein</fullName>
    </recommendedName>
</protein>
<gene>
    <name evidence="1" type="ORF">BVG16_17070</name>
</gene>
<sequence>MRIMVEQAAARWYKREMSLVDGDDLRIFVRMGGCGSVVPGLSLGVMKDTPVSPALSEVVEGIRFYIEDDNVWYLDHRELHILFDEKHDDISLEVV</sequence>
<dbReference type="AlphaFoldDB" id="A0A1T2XAD7"/>
<dbReference type="Proteomes" id="UP000190188">
    <property type="component" value="Unassembled WGS sequence"/>
</dbReference>
<accession>A0A1T2XAD7</accession>
<evidence type="ECO:0008006" key="3">
    <source>
        <dbReference type="Google" id="ProtNLM"/>
    </source>
</evidence>
<evidence type="ECO:0000313" key="1">
    <source>
        <dbReference type="EMBL" id="OPA76864.1"/>
    </source>
</evidence>
<name>A0A1T2XAD7_9BACL</name>
<evidence type="ECO:0000313" key="2">
    <source>
        <dbReference type="Proteomes" id="UP000190188"/>
    </source>
</evidence>
<dbReference type="EMBL" id="MSZX01000006">
    <property type="protein sequence ID" value="OPA76864.1"/>
    <property type="molecule type" value="Genomic_DNA"/>
</dbReference>